<keyword evidence="2" id="KW-0614">Plasmid</keyword>
<geneLocation type="plasmid" evidence="2">
    <name>pTi_CFBP1935</name>
</geneLocation>
<reference evidence="2" key="1">
    <citation type="submission" date="2016-10" db="EMBL/GenBank/DDBJ databases">
        <title>Agrobacterium Ti plasmids: Classification based on T-DNA and Vir regions organization.</title>
        <authorList>
            <person name="Nabi N."/>
            <person name="Vial L."/>
            <person name="Ben Hafsa A."/>
            <person name="Chapulliot D."/>
            <person name="Berard A."/>
            <person name="Chauveau A."/>
            <person name="Le Paslier M.-C."/>
            <person name="Harzallah Skhiri F."/>
            <person name="Brunel D."/>
            <person name="Nesme X."/>
            <person name="Chaouachi M."/>
        </authorList>
    </citation>
    <scope>NUCLEOTIDE SEQUENCE</scope>
    <source>
        <strain evidence="2">CFBP1935</strain>
        <plasmid evidence="2">pTi_CFBP1935</plasmid>
    </source>
</reference>
<feature type="region of interest" description="Disordered" evidence="1">
    <location>
        <begin position="41"/>
        <end position="77"/>
    </location>
</feature>
<feature type="compositionally biased region" description="Basic and acidic residues" evidence="1">
    <location>
        <begin position="68"/>
        <end position="77"/>
    </location>
</feature>
<accession>A0A2Z2PQ15</accession>
<name>A0A2Z2PQ15_RHIRH</name>
<dbReference type="EMBL" id="KY000045">
    <property type="protein sequence ID" value="ASK44281.1"/>
    <property type="molecule type" value="Genomic_DNA"/>
</dbReference>
<dbReference type="AlphaFoldDB" id="A0A2Z2PQ15"/>
<organism evidence="2">
    <name type="scientific">Rhizobium rhizogenes</name>
    <name type="common">Agrobacterium rhizogenes</name>
    <dbReference type="NCBI Taxonomy" id="359"/>
    <lineage>
        <taxon>Bacteria</taxon>
        <taxon>Pseudomonadati</taxon>
        <taxon>Pseudomonadota</taxon>
        <taxon>Alphaproteobacteria</taxon>
        <taxon>Hyphomicrobiales</taxon>
        <taxon>Rhizobiaceae</taxon>
        <taxon>Rhizobium/Agrobacterium group</taxon>
        <taxon>Rhizobium</taxon>
    </lineage>
</organism>
<evidence type="ECO:0000256" key="1">
    <source>
        <dbReference type="SAM" id="MobiDB-lite"/>
    </source>
</evidence>
<evidence type="ECO:0000313" key="2">
    <source>
        <dbReference type="EMBL" id="ASK44281.1"/>
    </source>
</evidence>
<sequence>MLKLLRLPLFRSMRVENSRNPGRRPALMLISLMLFVVSRSRRRDHPNKSAHSAVRTAFQPQRRRTARPRPERATGER</sequence>
<proteinExistence type="predicted"/>
<protein>
    <submittedName>
        <fullName evidence="2">Uncharacterized protein</fullName>
    </submittedName>
</protein>